<accession>A0A067BHW5</accession>
<dbReference type="GeneID" id="24139671"/>
<dbReference type="EMBL" id="KK584193">
    <property type="protein sequence ID" value="KDO16320.1"/>
    <property type="molecule type" value="Genomic_DNA"/>
</dbReference>
<gene>
    <name evidence="1" type="ORF">SPRG_18145</name>
</gene>
<dbReference type="KEGG" id="spar:SPRG_18145"/>
<keyword evidence="2" id="KW-1185">Reference proteome</keyword>
<dbReference type="VEuPathDB" id="FungiDB:SPRG_18145"/>
<name>A0A067BHW5_SAPPC</name>
<reference evidence="1 2" key="1">
    <citation type="journal article" date="2013" name="PLoS Genet.">
        <title>Distinctive expansion of potential virulence genes in the genome of the oomycete fish pathogen Saprolegnia parasitica.</title>
        <authorList>
            <person name="Jiang R.H."/>
            <person name="de Bruijn I."/>
            <person name="Haas B.J."/>
            <person name="Belmonte R."/>
            <person name="Lobach L."/>
            <person name="Christie J."/>
            <person name="van den Ackerveken G."/>
            <person name="Bottin A."/>
            <person name="Bulone V."/>
            <person name="Diaz-Moreno S.M."/>
            <person name="Dumas B."/>
            <person name="Fan L."/>
            <person name="Gaulin E."/>
            <person name="Govers F."/>
            <person name="Grenville-Briggs L.J."/>
            <person name="Horner N.R."/>
            <person name="Levin J.Z."/>
            <person name="Mammella M."/>
            <person name="Meijer H.J."/>
            <person name="Morris P."/>
            <person name="Nusbaum C."/>
            <person name="Oome S."/>
            <person name="Phillips A.J."/>
            <person name="van Rooyen D."/>
            <person name="Rzeszutek E."/>
            <person name="Saraiva M."/>
            <person name="Secombes C.J."/>
            <person name="Seidl M.F."/>
            <person name="Snel B."/>
            <person name="Stassen J.H."/>
            <person name="Sykes S."/>
            <person name="Tripathy S."/>
            <person name="van den Berg H."/>
            <person name="Vega-Arreguin J.C."/>
            <person name="Wawra S."/>
            <person name="Young S.K."/>
            <person name="Zeng Q."/>
            <person name="Dieguez-Uribeondo J."/>
            <person name="Russ C."/>
            <person name="Tyler B.M."/>
            <person name="van West P."/>
        </authorList>
    </citation>
    <scope>NUCLEOTIDE SEQUENCE [LARGE SCALE GENOMIC DNA]</scope>
    <source>
        <strain evidence="1 2">CBS 223.65</strain>
    </source>
</reference>
<evidence type="ECO:0000313" key="1">
    <source>
        <dbReference type="EMBL" id="KDO16320.1"/>
    </source>
</evidence>
<organism evidence="1 2">
    <name type="scientific">Saprolegnia parasitica (strain CBS 223.65)</name>
    <dbReference type="NCBI Taxonomy" id="695850"/>
    <lineage>
        <taxon>Eukaryota</taxon>
        <taxon>Sar</taxon>
        <taxon>Stramenopiles</taxon>
        <taxon>Oomycota</taxon>
        <taxon>Saprolegniomycetes</taxon>
        <taxon>Saprolegniales</taxon>
        <taxon>Saprolegniaceae</taxon>
        <taxon>Saprolegnia</taxon>
    </lineage>
</organism>
<dbReference type="AlphaFoldDB" id="A0A067BHW5"/>
<protein>
    <submittedName>
        <fullName evidence="1">Uncharacterized protein</fullName>
    </submittedName>
</protein>
<sequence>MVCLQPCYFHCAKATTIYFLVPGSIEARTIGRRILIHSRSNSLPTRSYQQHQVARSLTDIRQ</sequence>
<proteinExistence type="predicted"/>
<evidence type="ECO:0000313" key="2">
    <source>
        <dbReference type="Proteomes" id="UP000030745"/>
    </source>
</evidence>
<dbReference type="RefSeq" id="XP_012212972.1">
    <property type="nucleotide sequence ID" value="XM_012357582.1"/>
</dbReference>
<dbReference type="Proteomes" id="UP000030745">
    <property type="component" value="Unassembled WGS sequence"/>
</dbReference>